<dbReference type="InParanoid" id="A0A0B2UHS6"/>
<dbReference type="GO" id="GO:0005634">
    <property type="term" value="C:nucleus"/>
    <property type="evidence" value="ECO:0007669"/>
    <property type="project" value="UniProtKB-SubCell"/>
</dbReference>
<keyword evidence="7 9" id="KW-0131">Cell cycle</keyword>
<dbReference type="OrthoDB" id="2188707at2759"/>
<evidence type="ECO:0000313" key="13">
    <source>
        <dbReference type="Proteomes" id="UP000031056"/>
    </source>
</evidence>
<dbReference type="HOGENOM" id="CLU_1180210_0_0_1"/>
<proteinExistence type="inferred from homology"/>
<dbReference type="STRING" id="1354746.A0A0B2UHS6"/>
<dbReference type="Proteomes" id="UP000031056">
    <property type="component" value="Unassembled WGS sequence"/>
</dbReference>
<keyword evidence="13" id="KW-1185">Reference proteome</keyword>
<comment type="similarity">
    <text evidence="1 9">Belongs to the SPC25 family.</text>
</comment>
<protein>
    <recommendedName>
        <fullName evidence="9">Kinetochore protein SPC25</fullName>
    </recommendedName>
</protein>
<feature type="coiled-coil region" evidence="10">
    <location>
        <begin position="60"/>
        <end position="108"/>
    </location>
</feature>
<keyword evidence="8 9" id="KW-0137">Centromere</keyword>
<feature type="domain" description="Chromosome segregation protein Spc25 C-terminal" evidence="11">
    <location>
        <begin position="163"/>
        <end position="229"/>
    </location>
</feature>
<evidence type="ECO:0000256" key="10">
    <source>
        <dbReference type="SAM" id="Coils"/>
    </source>
</evidence>
<comment type="function">
    <text evidence="9">Acts as a component of the essential kinetochore-associated NDC80 complex, which is required for chromosome segregation and spindle checkpoint activity.</text>
</comment>
<keyword evidence="5 9" id="KW-0995">Kinetochore</keyword>
<sequence length="237" mass="27766">MTAESVTANVERIREMMDGILRDVDGYLERYRSYVMHARGRICRDKQEGEVLLQTVASTLNEMKEKNEMLVSERNTFKAKIEHDTEDMKMSENERHELLNQIKELEMSNLGLSEVAKEKKSMSGALARKMEMVSERKKSRESQMETKVGLFRKCLGMDIVPMKENVIKVVFGRMCADESVECFVMLDLSMDMPVVDMFPRIDSVERMNAMFKTHGNFHDFLSAMRREFRKEYMRMQP</sequence>
<name>A0A0B2UHS6_9MICR</name>
<dbReference type="GO" id="GO:0051301">
    <property type="term" value="P:cell division"/>
    <property type="evidence" value="ECO:0007669"/>
    <property type="project" value="UniProtKB-UniRule"/>
</dbReference>
<evidence type="ECO:0000256" key="2">
    <source>
        <dbReference type="ARBA" id="ARBA00022454"/>
    </source>
</evidence>
<evidence type="ECO:0000256" key="9">
    <source>
        <dbReference type="RuleBase" id="RU367150"/>
    </source>
</evidence>
<evidence type="ECO:0000256" key="4">
    <source>
        <dbReference type="ARBA" id="ARBA00022776"/>
    </source>
</evidence>
<keyword evidence="2 9" id="KW-0158">Chromosome</keyword>
<keyword evidence="4 9" id="KW-0498">Mitosis</keyword>
<dbReference type="CDD" id="cd23784">
    <property type="entry name" value="RWD_Spc25"/>
    <property type="match status" value="1"/>
</dbReference>
<dbReference type="Pfam" id="PF08234">
    <property type="entry name" value="Spindle_Spc25"/>
    <property type="match status" value="1"/>
</dbReference>
<dbReference type="InterPro" id="IPR013255">
    <property type="entry name" value="Spc25_C"/>
</dbReference>
<dbReference type="Gene3D" id="3.30.457.50">
    <property type="entry name" value="Chromosome segregation protein Spc25"/>
    <property type="match status" value="1"/>
</dbReference>
<evidence type="ECO:0000256" key="5">
    <source>
        <dbReference type="ARBA" id="ARBA00022838"/>
    </source>
</evidence>
<evidence type="ECO:0000256" key="1">
    <source>
        <dbReference type="ARBA" id="ARBA00006379"/>
    </source>
</evidence>
<reference evidence="12 13" key="1">
    <citation type="journal article" date="2014" name="MBio">
        <title>The Ordospora colligata genome; evolution of extreme reduction in microsporidia and host-to-parasite horizontal gene transfer.</title>
        <authorList>
            <person name="Pombert J.-F."/>
            <person name="Haag K.L."/>
            <person name="Beidas S."/>
            <person name="Ebert D."/>
            <person name="Keeling P.J."/>
        </authorList>
    </citation>
    <scope>NUCLEOTIDE SEQUENCE [LARGE SCALE GENOMIC DNA]</scope>
    <source>
        <strain evidence="12 13">OC4</strain>
    </source>
</reference>
<comment type="subunit">
    <text evidence="9">Component of the NDC80 complex.</text>
</comment>
<keyword evidence="3 9" id="KW-0132">Cell division</keyword>
<dbReference type="AlphaFoldDB" id="A0A0B2UHS6"/>
<comment type="caution">
    <text evidence="12">The sequence shown here is derived from an EMBL/GenBank/DDBJ whole genome shotgun (WGS) entry which is preliminary data.</text>
</comment>
<gene>
    <name evidence="12" type="ORF">M896_121100</name>
</gene>
<organism evidence="12 13">
    <name type="scientific">Ordospora colligata OC4</name>
    <dbReference type="NCBI Taxonomy" id="1354746"/>
    <lineage>
        <taxon>Eukaryota</taxon>
        <taxon>Fungi</taxon>
        <taxon>Fungi incertae sedis</taxon>
        <taxon>Microsporidia</taxon>
        <taxon>Ordosporidae</taxon>
        <taxon>Ordospora</taxon>
    </lineage>
</organism>
<evidence type="ECO:0000259" key="11">
    <source>
        <dbReference type="Pfam" id="PF08234"/>
    </source>
</evidence>
<evidence type="ECO:0000256" key="7">
    <source>
        <dbReference type="ARBA" id="ARBA00023306"/>
    </source>
</evidence>
<dbReference type="VEuPathDB" id="MicrosporidiaDB:M896_121100"/>
<keyword evidence="6 10" id="KW-0175">Coiled coil</keyword>
<keyword evidence="9" id="KW-0539">Nucleus</keyword>
<evidence type="ECO:0000256" key="8">
    <source>
        <dbReference type="ARBA" id="ARBA00023328"/>
    </source>
</evidence>
<dbReference type="GO" id="GO:0031262">
    <property type="term" value="C:Ndc80 complex"/>
    <property type="evidence" value="ECO:0007669"/>
    <property type="project" value="InterPro"/>
</dbReference>
<dbReference type="EMBL" id="JOKQ01000012">
    <property type="protein sequence ID" value="KHN68888.1"/>
    <property type="molecule type" value="Genomic_DNA"/>
</dbReference>
<comment type="subcellular location">
    <subcellularLocation>
        <location evidence="9">Nucleus</location>
    </subcellularLocation>
    <subcellularLocation>
        <location evidence="9">Chromosome</location>
        <location evidence="9">Centromere</location>
        <location evidence="9">Kinetochore</location>
    </subcellularLocation>
</comment>
<evidence type="ECO:0000313" key="12">
    <source>
        <dbReference type="EMBL" id="KHN68888.1"/>
    </source>
</evidence>
<dbReference type="GeneID" id="26262627"/>
<accession>A0A0B2UHS6</accession>
<dbReference type="RefSeq" id="XP_014562930.1">
    <property type="nucleotide sequence ID" value="XM_014707444.1"/>
</dbReference>
<evidence type="ECO:0000256" key="3">
    <source>
        <dbReference type="ARBA" id="ARBA00022618"/>
    </source>
</evidence>
<dbReference type="GO" id="GO:0007059">
    <property type="term" value="P:chromosome segregation"/>
    <property type="evidence" value="ECO:0007669"/>
    <property type="project" value="InterPro"/>
</dbReference>
<evidence type="ECO:0000256" key="6">
    <source>
        <dbReference type="ARBA" id="ARBA00023054"/>
    </source>
</evidence>